<reference evidence="2 3" key="1">
    <citation type="submission" date="2018-10" db="EMBL/GenBank/DDBJ databases">
        <title>Genomic Encyclopedia of Archaeal and Bacterial Type Strains, Phase II (KMG-II): from individual species to whole genera.</title>
        <authorList>
            <person name="Goeker M."/>
        </authorList>
    </citation>
    <scope>NUCLEOTIDE SEQUENCE [LARGE SCALE GENOMIC DNA]</scope>
    <source>
        <strain evidence="2 3">RP-AC37</strain>
    </source>
</reference>
<dbReference type="Proteomes" id="UP000281955">
    <property type="component" value="Unassembled WGS sequence"/>
</dbReference>
<name>A0A420XSC7_9ACTN</name>
<evidence type="ECO:0000313" key="2">
    <source>
        <dbReference type="EMBL" id="RKS77709.1"/>
    </source>
</evidence>
<dbReference type="PROSITE" id="PS51257">
    <property type="entry name" value="PROKAR_LIPOPROTEIN"/>
    <property type="match status" value="1"/>
</dbReference>
<dbReference type="EMBL" id="RBWV01000010">
    <property type="protein sequence ID" value="RKS77709.1"/>
    <property type="molecule type" value="Genomic_DNA"/>
</dbReference>
<dbReference type="AlphaFoldDB" id="A0A420XSC7"/>
<gene>
    <name evidence="2" type="ORF">CLV35_1403</name>
</gene>
<evidence type="ECO:0000313" key="3">
    <source>
        <dbReference type="Proteomes" id="UP000281955"/>
    </source>
</evidence>
<keyword evidence="1" id="KW-0732">Signal</keyword>
<comment type="caution">
    <text evidence="2">The sequence shown here is derived from an EMBL/GenBank/DDBJ whole genome shotgun (WGS) entry which is preliminary data.</text>
</comment>
<accession>A0A420XSC7</accession>
<feature type="signal peptide" evidence="1">
    <location>
        <begin position="1"/>
        <end position="24"/>
    </location>
</feature>
<organism evidence="2 3">
    <name type="scientific">Motilibacter peucedani</name>
    <dbReference type="NCBI Taxonomy" id="598650"/>
    <lineage>
        <taxon>Bacteria</taxon>
        <taxon>Bacillati</taxon>
        <taxon>Actinomycetota</taxon>
        <taxon>Actinomycetes</taxon>
        <taxon>Motilibacterales</taxon>
        <taxon>Motilibacteraceae</taxon>
        <taxon>Motilibacter</taxon>
    </lineage>
</organism>
<evidence type="ECO:0000256" key="1">
    <source>
        <dbReference type="SAM" id="SignalP"/>
    </source>
</evidence>
<dbReference type="InParanoid" id="A0A420XSC7"/>
<proteinExistence type="predicted"/>
<protein>
    <submittedName>
        <fullName evidence="2">Uncharacterized protein</fullName>
    </submittedName>
</protein>
<keyword evidence="3" id="KW-1185">Reference proteome</keyword>
<feature type="chain" id="PRO_5018976530" evidence="1">
    <location>
        <begin position="25"/>
        <end position="276"/>
    </location>
</feature>
<sequence>MRRPIAVLVALTAAGCLAVPAAAAATQPQPKLVIHVSHRTSPIFLGDLGLAEPQLVNAVSIDATVTGCRPGSHIQMTDAMWQDGRPLTRVEGSLAFGEYDCTSAGSFRFADEFTSPDIHPGKVRIRLTVTGGAARLDTKTSQATIPPRARSARTLRIQVNHRAAPIEVTDVNFWSDQPDFQPVTRVWVSASGCTPGAEVALYGSATQDGKRLDDWAGTHPGFGMTGCDEDGVARISQEFFGHDLHAGKLRVEFTAEEYGSNPIPPTSRTTQVRVPA</sequence>